<dbReference type="OrthoDB" id="2472181at2"/>
<dbReference type="AlphaFoldDB" id="I7ZFN4"/>
<protein>
    <recommendedName>
        <fullName evidence="3">Condensation domain-containing protein</fullName>
    </recommendedName>
</protein>
<dbReference type="Proteomes" id="UP000003704">
    <property type="component" value="Unassembled WGS sequence"/>
</dbReference>
<proteinExistence type="predicted"/>
<dbReference type="EMBL" id="AKGD01000001">
    <property type="protein sequence ID" value="EIT70724.1"/>
    <property type="molecule type" value="Genomic_DNA"/>
</dbReference>
<reference evidence="1 2" key="1">
    <citation type="journal article" date="2012" name="J. Bacteriol.">
        <title>Genome Sequence of n-Alkane-Degrading Hydrocarboniphaga effusa Strain AP103T (ATCC BAA-332T).</title>
        <authorList>
            <person name="Chang H.K."/>
            <person name="Zylstra G.J."/>
            <person name="Chae J.C."/>
        </authorList>
    </citation>
    <scope>NUCLEOTIDE SEQUENCE [LARGE SCALE GENOMIC DNA]</scope>
    <source>
        <strain evidence="1 2">AP103</strain>
    </source>
</reference>
<gene>
    <name evidence="1" type="ORF">WQQ_08610</name>
</gene>
<comment type="caution">
    <text evidence="1">The sequence shown here is derived from an EMBL/GenBank/DDBJ whole genome shotgun (WGS) entry which is preliminary data.</text>
</comment>
<accession>I7ZFN4</accession>
<name>I7ZFN4_9GAMM</name>
<evidence type="ECO:0000313" key="1">
    <source>
        <dbReference type="EMBL" id="EIT70724.1"/>
    </source>
</evidence>
<dbReference type="Gene3D" id="3.30.559.10">
    <property type="entry name" value="Chloramphenicol acetyltransferase-like domain"/>
    <property type="match status" value="1"/>
</dbReference>
<sequence>MRSARSDSLPALASIAALSRPMSTPEYYHASIGTHARTLEPARKIVAVLEGDHAISIDRWQAALDAVSAVNPGLRLRLHGQRRATRWISDAPAPRVVQLPARQWNTRSSFGAEFLIERPLSLREGCNVELLLLPRAGESTLVVLHTHHAIMDGAGAMHMLQELFRALRAEPLLGSNCTYSDVDLMREQRVPRSESRHVKTTWLTGEPSGLERGDDWRRIALGKPRRNQLARVAAALAEFMHRHSDLPALIAVPVNLRRHQPGIVSTGNYSAMLHVALQRGEGADAFREKLSALLASRSDAFYPGALDLVRWLPMPWLDRLLSRTPENFHRKRAVETAVISNLGRIDPLHYSAPGFTLRDFFVLPLAGSAFSILTCVDDRVDLALNLPRVLASNGRFDAIEAHLRERFPA</sequence>
<dbReference type="InterPro" id="IPR023213">
    <property type="entry name" value="CAT-like_dom_sf"/>
</dbReference>
<dbReference type="STRING" id="1172194.WQQ_08610"/>
<dbReference type="SUPFAM" id="SSF52777">
    <property type="entry name" value="CoA-dependent acyltransferases"/>
    <property type="match status" value="1"/>
</dbReference>
<organism evidence="1 2">
    <name type="scientific">Hydrocarboniphaga effusa AP103</name>
    <dbReference type="NCBI Taxonomy" id="1172194"/>
    <lineage>
        <taxon>Bacteria</taxon>
        <taxon>Pseudomonadati</taxon>
        <taxon>Pseudomonadota</taxon>
        <taxon>Gammaproteobacteria</taxon>
        <taxon>Nevskiales</taxon>
        <taxon>Nevskiaceae</taxon>
        <taxon>Hydrocarboniphaga</taxon>
    </lineage>
</organism>
<evidence type="ECO:0000313" key="2">
    <source>
        <dbReference type="Proteomes" id="UP000003704"/>
    </source>
</evidence>
<evidence type="ECO:0008006" key="3">
    <source>
        <dbReference type="Google" id="ProtNLM"/>
    </source>
</evidence>
<dbReference type="RefSeq" id="WP_007183817.1">
    <property type="nucleotide sequence ID" value="NZ_AKGD01000001.1"/>
</dbReference>
<keyword evidence="2" id="KW-1185">Reference proteome</keyword>